<dbReference type="OrthoDB" id="3381875at2"/>
<evidence type="ECO:0000313" key="2">
    <source>
        <dbReference type="EMBL" id="ABV96716.1"/>
    </source>
</evidence>
<dbReference type="eggNOG" id="ENOG5030S5R">
    <property type="taxonomic scope" value="Bacteria"/>
</dbReference>
<evidence type="ECO:0000256" key="1">
    <source>
        <dbReference type="SAM" id="MobiDB-lite"/>
    </source>
</evidence>
<dbReference type="STRING" id="391037.Sare_0797"/>
<protein>
    <recommendedName>
        <fullName evidence="3">PE domain-containing protein</fullName>
    </recommendedName>
</protein>
<organism evidence="2">
    <name type="scientific">Salinispora arenicola (strain CNS-205)</name>
    <dbReference type="NCBI Taxonomy" id="391037"/>
    <lineage>
        <taxon>Bacteria</taxon>
        <taxon>Bacillati</taxon>
        <taxon>Actinomycetota</taxon>
        <taxon>Actinomycetes</taxon>
        <taxon>Micromonosporales</taxon>
        <taxon>Micromonosporaceae</taxon>
        <taxon>Salinispora</taxon>
    </lineage>
</organism>
<dbReference type="EMBL" id="CP000850">
    <property type="protein sequence ID" value="ABV96716.1"/>
    <property type="molecule type" value="Genomic_DNA"/>
</dbReference>
<feature type="region of interest" description="Disordered" evidence="1">
    <location>
        <begin position="128"/>
        <end position="155"/>
    </location>
</feature>
<dbReference type="HOGENOM" id="CLU_144124_0_0_11"/>
<name>A8M2U8_SALAI</name>
<proteinExistence type="predicted"/>
<dbReference type="PATRIC" id="fig|391037.6.peg.812"/>
<accession>A8M2U8</accession>
<evidence type="ECO:0008006" key="3">
    <source>
        <dbReference type="Google" id="ProtNLM"/>
    </source>
</evidence>
<gene>
    <name evidence="2" type="ordered locus">Sare_0797</name>
</gene>
<dbReference type="AlphaFoldDB" id="A8M2U8"/>
<reference evidence="2" key="1">
    <citation type="submission" date="2007-10" db="EMBL/GenBank/DDBJ databases">
        <title>Complete sequence of Salinispora arenicola CNS-205.</title>
        <authorList>
            <consortium name="US DOE Joint Genome Institute"/>
            <person name="Copeland A."/>
            <person name="Lucas S."/>
            <person name="Lapidus A."/>
            <person name="Barry K."/>
            <person name="Glavina del Rio T."/>
            <person name="Dalin E."/>
            <person name="Tice H."/>
            <person name="Pitluck S."/>
            <person name="Foster B."/>
            <person name="Schmutz J."/>
            <person name="Larimer F."/>
            <person name="Land M."/>
            <person name="Hauser L."/>
            <person name="Kyrpides N."/>
            <person name="Ivanova N."/>
            <person name="Jensen P.R."/>
            <person name="Moore B.S."/>
            <person name="Penn K."/>
            <person name="Jenkins C."/>
            <person name="Udwary D."/>
            <person name="Xiang L."/>
            <person name="Gontang E."/>
            <person name="Richardson P."/>
        </authorList>
    </citation>
    <scope>NUCLEOTIDE SEQUENCE [LARGE SCALE GENOMIC DNA]</scope>
    <source>
        <strain evidence="2">CNS-205</strain>
    </source>
</reference>
<dbReference type="KEGG" id="saq:Sare_0797"/>
<sequence>MMIPEEGHPAAQFHSFSGIEADIHQLRDFADKLQAAVEGEYAPQLPSIKEAMTAPVPNPADAFIELSHFLRAHWEVQQATTDMIWRFGDTTGHLAAAAGIVADGYQDSDAFSSARLIDVERALATSTPTALTEPTVALPDPTAAEQAHSGPTEQS</sequence>